<feature type="transmembrane region" description="Helical" evidence="6">
    <location>
        <begin position="527"/>
        <end position="547"/>
    </location>
</feature>
<proteinExistence type="predicted"/>
<feature type="transmembrane region" description="Helical" evidence="6">
    <location>
        <begin position="21"/>
        <end position="44"/>
    </location>
</feature>
<dbReference type="Pfam" id="PF00083">
    <property type="entry name" value="Sugar_tr"/>
    <property type="match status" value="1"/>
</dbReference>
<feature type="transmembrane region" description="Helical" evidence="6">
    <location>
        <begin position="194"/>
        <end position="214"/>
    </location>
</feature>
<organism evidence="8 9">
    <name type="scientific">Cnephaeus nilssonii</name>
    <name type="common">Northern bat</name>
    <name type="synonym">Eptesicus nilssonii</name>
    <dbReference type="NCBI Taxonomy" id="3371016"/>
    <lineage>
        <taxon>Eukaryota</taxon>
        <taxon>Metazoa</taxon>
        <taxon>Chordata</taxon>
        <taxon>Craniata</taxon>
        <taxon>Vertebrata</taxon>
        <taxon>Euteleostomi</taxon>
        <taxon>Mammalia</taxon>
        <taxon>Eutheria</taxon>
        <taxon>Laurasiatheria</taxon>
        <taxon>Chiroptera</taxon>
        <taxon>Yangochiroptera</taxon>
        <taxon>Vespertilionidae</taxon>
        <taxon>Cnephaeus</taxon>
    </lineage>
</organism>
<dbReference type="InterPro" id="IPR005828">
    <property type="entry name" value="MFS_sugar_transport-like"/>
</dbReference>
<feature type="region of interest" description="Disordered" evidence="5">
    <location>
        <begin position="559"/>
        <end position="599"/>
    </location>
</feature>
<feature type="transmembrane region" description="Helical" evidence="6">
    <location>
        <begin position="226"/>
        <end position="246"/>
    </location>
</feature>
<evidence type="ECO:0000259" key="7">
    <source>
        <dbReference type="PROSITE" id="PS50850"/>
    </source>
</evidence>
<evidence type="ECO:0000256" key="3">
    <source>
        <dbReference type="ARBA" id="ARBA00022989"/>
    </source>
</evidence>
<gene>
    <name evidence="8" type="ORF">QTO34_007274</name>
</gene>
<dbReference type="Proteomes" id="UP001177744">
    <property type="component" value="Unassembled WGS sequence"/>
</dbReference>
<dbReference type="PANTHER" id="PTHR24064">
    <property type="entry name" value="SOLUTE CARRIER FAMILY 22 MEMBER"/>
    <property type="match status" value="1"/>
</dbReference>
<evidence type="ECO:0000313" key="9">
    <source>
        <dbReference type="Proteomes" id="UP001177744"/>
    </source>
</evidence>
<name>A0AA40HJX5_CNENI</name>
<evidence type="ECO:0000256" key="5">
    <source>
        <dbReference type="SAM" id="MobiDB-lite"/>
    </source>
</evidence>
<dbReference type="InterPro" id="IPR036259">
    <property type="entry name" value="MFS_trans_sf"/>
</dbReference>
<dbReference type="InterPro" id="IPR020846">
    <property type="entry name" value="MFS_dom"/>
</dbReference>
<comment type="caution">
    <text evidence="8">The sequence shown here is derived from an EMBL/GenBank/DDBJ whole genome shotgun (WGS) entry which is preliminary data.</text>
</comment>
<keyword evidence="2 6" id="KW-0812">Transmembrane</keyword>
<protein>
    <recommendedName>
        <fullName evidence="7">Major facilitator superfamily (MFS) profile domain-containing protein</fullName>
    </recommendedName>
</protein>
<dbReference type="GO" id="GO:0012505">
    <property type="term" value="C:endomembrane system"/>
    <property type="evidence" value="ECO:0007669"/>
    <property type="project" value="UniProtKB-SubCell"/>
</dbReference>
<keyword evidence="9" id="KW-1185">Reference proteome</keyword>
<evidence type="ECO:0000256" key="1">
    <source>
        <dbReference type="ARBA" id="ARBA00004127"/>
    </source>
</evidence>
<evidence type="ECO:0000313" key="8">
    <source>
        <dbReference type="EMBL" id="KAK1332591.1"/>
    </source>
</evidence>
<dbReference type="AlphaFoldDB" id="A0AA40HJX5"/>
<dbReference type="GO" id="GO:0016020">
    <property type="term" value="C:membrane"/>
    <property type="evidence" value="ECO:0007669"/>
    <property type="project" value="InterPro"/>
</dbReference>
<dbReference type="EMBL" id="JAULJE010000018">
    <property type="protein sequence ID" value="KAK1332591.1"/>
    <property type="molecule type" value="Genomic_DNA"/>
</dbReference>
<feature type="transmembrane region" description="Helical" evidence="6">
    <location>
        <begin position="333"/>
        <end position="351"/>
    </location>
</feature>
<comment type="subcellular location">
    <subcellularLocation>
        <location evidence="1">Endomembrane system</location>
        <topology evidence="1">Multi-pass membrane protein</topology>
    </subcellularLocation>
</comment>
<sequence length="599" mass="65234">MAQFSEVLAEIGGFGRFQVQLLLLLSVPNLLSAFYMFGQVFMALEEPHYCSVPWVKNLTFNLSAAEQLNLSVPLDAAGNPEPCRMFRPPPDGASLEDILSRRSNETQPCEAGWEYPEDRPLSLKNEFNLVCDQKHLKETSQSVYMAGLLIGALIFGPLCDWIGRKASILIQLLLFAIIGLATAFVPTFELYMVMRFAVATAVAGYALTNVTLLAEWVGPSRRTQAVVLAQCGFSVGQMALAGLAYGVRNWRLFQIAGAAPVLLLFFYFWALPESARWLLARGRVEEAKRAIQKAASVNQRKLSPELLSQLAPEKTGPSGNALDLFRHPQLRKVTLILFCVWFVDSLGYFGLSLQVGDFGLDIYLTQLIFGAVEVPARYSSIFMMQWFGRRWSQMGTLVLGAWTGSPLAPPTLTHLWPEAHGFSFQNEGFPGVKCLGRWGGEQGPGDGLSALRVADQPPSPDLPVVGTVLAIVGKFATAAGFTISYVYSAELFPTIIRQTGMGLVAIFSRIAGILTPLVMLLGDYHEALPMVIYGSLPIGAGLLCALLPETRGQAMKDTIQDLDQGPEPRTKKLAPAENETGASGRTPSPGEVSVSSTSF</sequence>
<dbReference type="PROSITE" id="PS50850">
    <property type="entry name" value="MFS"/>
    <property type="match status" value="1"/>
</dbReference>
<evidence type="ECO:0000256" key="2">
    <source>
        <dbReference type="ARBA" id="ARBA00022692"/>
    </source>
</evidence>
<keyword evidence="3 6" id="KW-1133">Transmembrane helix</keyword>
<feature type="domain" description="Major facilitator superfamily (MFS) profile" evidence="7">
    <location>
        <begin position="21"/>
        <end position="551"/>
    </location>
</feature>
<feature type="transmembrane region" description="Helical" evidence="6">
    <location>
        <begin position="499"/>
        <end position="521"/>
    </location>
</feature>
<dbReference type="CDD" id="cd17374">
    <property type="entry name" value="MFS_OAT"/>
    <property type="match status" value="1"/>
</dbReference>
<evidence type="ECO:0000256" key="6">
    <source>
        <dbReference type="SAM" id="Phobius"/>
    </source>
</evidence>
<dbReference type="SUPFAM" id="SSF103473">
    <property type="entry name" value="MFS general substrate transporter"/>
    <property type="match status" value="1"/>
</dbReference>
<feature type="transmembrane region" description="Helical" evidence="6">
    <location>
        <begin position="464"/>
        <end position="487"/>
    </location>
</feature>
<feature type="transmembrane region" description="Helical" evidence="6">
    <location>
        <begin position="169"/>
        <end position="188"/>
    </location>
</feature>
<dbReference type="Gene3D" id="1.20.1250.20">
    <property type="entry name" value="MFS general substrate transporter like domains"/>
    <property type="match status" value="1"/>
</dbReference>
<evidence type="ECO:0000256" key="4">
    <source>
        <dbReference type="ARBA" id="ARBA00023136"/>
    </source>
</evidence>
<reference evidence="8" key="1">
    <citation type="submission" date="2023-06" db="EMBL/GenBank/DDBJ databases">
        <title>Reference genome for the Northern bat (Eptesicus nilssonii), a most northern bat species.</title>
        <authorList>
            <person name="Laine V.N."/>
            <person name="Pulliainen A.T."/>
            <person name="Lilley T.M."/>
        </authorList>
    </citation>
    <scope>NUCLEOTIDE SEQUENCE</scope>
    <source>
        <strain evidence="8">BLF_Eptnil</strain>
        <tissue evidence="8">Kidney</tissue>
    </source>
</reference>
<feature type="transmembrane region" description="Helical" evidence="6">
    <location>
        <begin position="143"/>
        <end position="162"/>
    </location>
</feature>
<keyword evidence="4 6" id="KW-0472">Membrane</keyword>
<feature type="transmembrane region" description="Helical" evidence="6">
    <location>
        <begin position="252"/>
        <end position="271"/>
    </location>
</feature>
<accession>A0AA40HJX5</accession>
<dbReference type="GO" id="GO:0022857">
    <property type="term" value="F:transmembrane transporter activity"/>
    <property type="evidence" value="ECO:0007669"/>
    <property type="project" value="InterPro"/>
</dbReference>